<dbReference type="Pfam" id="PF01168">
    <property type="entry name" value="Ala_racemase_N"/>
    <property type="match status" value="1"/>
</dbReference>
<dbReference type="PANTHER" id="PTHR10146">
    <property type="entry name" value="PROLINE SYNTHETASE CO-TRANSCRIBED BACTERIAL HOMOLOG PROTEIN"/>
    <property type="match status" value="1"/>
</dbReference>
<dbReference type="InParanoid" id="F6ZSB0"/>
<keyword evidence="7" id="KW-1185">Reference proteome</keyword>
<dbReference type="InterPro" id="IPR001608">
    <property type="entry name" value="Ala_racemase_N"/>
</dbReference>
<dbReference type="Ensembl" id="ENSCINT00000004257.3">
    <property type="protein sequence ID" value="ENSCINP00000004257.3"/>
    <property type="gene ID" value="ENSCING00000016316.2"/>
</dbReference>
<dbReference type="NCBIfam" id="TIGR00044">
    <property type="entry name" value="YggS family pyridoxal phosphate-dependent enzyme"/>
    <property type="match status" value="1"/>
</dbReference>
<dbReference type="Proteomes" id="UP000008144">
    <property type="component" value="Unassembled WGS sequence"/>
</dbReference>
<dbReference type="FunFam" id="3.20.20.10:FF:000007">
    <property type="entry name" value="Pyridoxal phosphate homeostasis protein"/>
    <property type="match status" value="1"/>
</dbReference>
<dbReference type="PIRSF" id="PIRSF004848">
    <property type="entry name" value="YBL036c_PLPDEIII"/>
    <property type="match status" value="1"/>
</dbReference>
<evidence type="ECO:0000256" key="4">
    <source>
        <dbReference type="RuleBase" id="RU004514"/>
    </source>
</evidence>
<evidence type="ECO:0000256" key="1">
    <source>
        <dbReference type="ARBA" id="ARBA00022898"/>
    </source>
</evidence>
<dbReference type="GO" id="GO:0030170">
    <property type="term" value="F:pyridoxal phosphate binding"/>
    <property type="evidence" value="ECO:0000318"/>
    <property type="project" value="GO_Central"/>
</dbReference>
<dbReference type="OMA" id="PLEWHMI"/>
<evidence type="ECO:0000313" key="6">
    <source>
        <dbReference type="Ensembl" id="ENSCINP00000004257.3"/>
    </source>
</evidence>
<dbReference type="Gene3D" id="3.20.20.10">
    <property type="entry name" value="Alanine racemase"/>
    <property type="match status" value="1"/>
</dbReference>
<comment type="function">
    <text evidence="2">Pyridoxal 5'-phosphate (PLP)-binding protein, which may be involved in intracellular homeostatic regulation of pyridoxal 5'-phosphate (PLP), the active form of vitamin B6.</text>
</comment>
<dbReference type="FunCoup" id="F6ZSB0">
    <property type="interactions" value="371"/>
</dbReference>
<protein>
    <recommendedName>
        <fullName evidence="2">Pyridoxal phosphate homeostasis protein</fullName>
        <shortName evidence="2">PLP homeostasis protein</shortName>
    </recommendedName>
</protein>
<evidence type="ECO:0000313" key="7">
    <source>
        <dbReference type="Proteomes" id="UP000008144"/>
    </source>
</evidence>
<dbReference type="PANTHER" id="PTHR10146:SF14">
    <property type="entry name" value="PYRIDOXAL PHOSPHATE HOMEOSTASIS PROTEIN"/>
    <property type="match status" value="1"/>
</dbReference>
<dbReference type="SUPFAM" id="SSF51419">
    <property type="entry name" value="PLP-binding barrel"/>
    <property type="match status" value="1"/>
</dbReference>
<reference evidence="6" key="3">
    <citation type="submission" date="2025-09" db="UniProtKB">
        <authorList>
            <consortium name="Ensembl"/>
        </authorList>
    </citation>
    <scope>IDENTIFICATION</scope>
</reference>
<dbReference type="STRING" id="7719.ENSCINP00000004257"/>
<dbReference type="GO" id="GO:0005737">
    <property type="term" value="C:cytoplasm"/>
    <property type="evidence" value="ECO:0000318"/>
    <property type="project" value="GO_Central"/>
</dbReference>
<comment type="cofactor">
    <cofactor evidence="3">
        <name>pyridoxal 5'-phosphate</name>
        <dbReference type="ChEBI" id="CHEBI:597326"/>
    </cofactor>
</comment>
<dbReference type="InterPro" id="IPR029066">
    <property type="entry name" value="PLP-binding_barrel"/>
</dbReference>
<evidence type="ECO:0000256" key="2">
    <source>
        <dbReference type="HAMAP-Rule" id="MF_03225"/>
    </source>
</evidence>
<feature type="domain" description="Alanine racemase N-terminal" evidence="5">
    <location>
        <begin position="42"/>
        <end position="248"/>
    </location>
</feature>
<gene>
    <name evidence="6" type="primary">LOC100179329</name>
</gene>
<comment type="similarity">
    <text evidence="2 4">Belongs to the pyridoxal phosphate-binding protein YggS/PROSC family.</text>
</comment>
<dbReference type="CDD" id="cd06822">
    <property type="entry name" value="PLPDE_III_YBL036c_euk"/>
    <property type="match status" value="1"/>
</dbReference>
<sequence>IWLFYSLSYSFYNIAANLAGIRTGIDSAVQKRPQTVPTVQPILVAVSKTKPLSLIKQAYDAGQRHFGENYLKELVVKSNSPDMAELCPDIKWHYIGTFQKKMASVLMRVSNLHMLETLNGAKEADAVNSRWKSTEPLQVLVQVNTSGEESKSGVTASECTELAGHIHRNCSNLKLAGLMTIGSFGYDCTQGPNPDFTKLAECRKTVCKELGIPEKDLQLSMGMSHDYTHAIEMGSTMVRVGTAIFGARDYNKTEEQ</sequence>
<reference evidence="7" key="1">
    <citation type="journal article" date="2002" name="Science">
        <title>The draft genome of Ciona intestinalis: insights into chordate and vertebrate origins.</title>
        <authorList>
            <person name="Dehal P."/>
            <person name="Satou Y."/>
            <person name="Campbell R.K."/>
            <person name="Chapman J."/>
            <person name="Degnan B."/>
            <person name="De Tomaso A."/>
            <person name="Davidson B."/>
            <person name="Di Gregorio A."/>
            <person name="Gelpke M."/>
            <person name="Goodstein D.M."/>
            <person name="Harafuji N."/>
            <person name="Hastings K.E."/>
            <person name="Ho I."/>
            <person name="Hotta K."/>
            <person name="Huang W."/>
            <person name="Kawashima T."/>
            <person name="Lemaire P."/>
            <person name="Martinez D."/>
            <person name="Meinertzhagen I.A."/>
            <person name="Necula S."/>
            <person name="Nonaka M."/>
            <person name="Putnam N."/>
            <person name="Rash S."/>
            <person name="Saiga H."/>
            <person name="Satake M."/>
            <person name="Terry A."/>
            <person name="Yamada L."/>
            <person name="Wang H.G."/>
            <person name="Awazu S."/>
            <person name="Azumi K."/>
            <person name="Boore J."/>
            <person name="Branno M."/>
            <person name="Chin-Bow S."/>
            <person name="DeSantis R."/>
            <person name="Doyle S."/>
            <person name="Francino P."/>
            <person name="Keys D.N."/>
            <person name="Haga S."/>
            <person name="Hayashi H."/>
            <person name="Hino K."/>
            <person name="Imai K.S."/>
            <person name="Inaba K."/>
            <person name="Kano S."/>
            <person name="Kobayashi K."/>
            <person name="Kobayashi M."/>
            <person name="Lee B.I."/>
            <person name="Makabe K.W."/>
            <person name="Manohar C."/>
            <person name="Matassi G."/>
            <person name="Medina M."/>
            <person name="Mochizuki Y."/>
            <person name="Mount S."/>
            <person name="Morishita T."/>
            <person name="Miura S."/>
            <person name="Nakayama A."/>
            <person name="Nishizaka S."/>
            <person name="Nomoto H."/>
            <person name="Ohta F."/>
            <person name="Oishi K."/>
            <person name="Rigoutsos I."/>
            <person name="Sano M."/>
            <person name="Sasaki A."/>
            <person name="Sasakura Y."/>
            <person name="Shoguchi E."/>
            <person name="Shin-i T."/>
            <person name="Spagnuolo A."/>
            <person name="Stainier D."/>
            <person name="Suzuki M.M."/>
            <person name="Tassy O."/>
            <person name="Takatori N."/>
            <person name="Tokuoka M."/>
            <person name="Yagi K."/>
            <person name="Yoshizaki F."/>
            <person name="Wada S."/>
            <person name="Zhang C."/>
            <person name="Hyatt P.D."/>
            <person name="Larimer F."/>
            <person name="Detter C."/>
            <person name="Doggett N."/>
            <person name="Glavina T."/>
            <person name="Hawkins T."/>
            <person name="Richardson P."/>
            <person name="Lucas S."/>
            <person name="Kohara Y."/>
            <person name="Levine M."/>
            <person name="Satoh N."/>
            <person name="Rokhsar D.S."/>
        </authorList>
    </citation>
    <scope>NUCLEOTIDE SEQUENCE [LARGE SCALE GENOMIC DNA]</scope>
</reference>
<dbReference type="GeneTree" id="ENSGT00390000004928"/>
<organism evidence="6 7">
    <name type="scientific">Ciona intestinalis</name>
    <name type="common">Transparent sea squirt</name>
    <name type="synonym">Ascidia intestinalis</name>
    <dbReference type="NCBI Taxonomy" id="7719"/>
    <lineage>
        <taxon>Eukaryota</taxon>
        <taxon>Metazoa</taxon>
        <taxon>Chordata</taxon>
        <taxon>Tunicata</taxon>
        <taxon>Ascidiacea</taxon>
        <taxon>Phlebobranchia</taxon>
        <taxon>Cionidae</taxon>
        <taxon>Ciona</taxon>
    </lineage>
</organism>
<name>F6ZSB0_CIOIN</name>
<evidence type="ECO:0000259" key="5">
    <source>
        <dbReference type="Pfam" id="PF01168"/>
    </source>
</evidence>
<keyword evidence="1 2" id="KW-0663">Pyridoxal phosphate</keyword>
<feature type="modified residue" description="N6-(pyridoxal phosphate)lysine" evidence="2 3">
    <location>
        <position position="48"/>
    </location>
</feature>
<dbReference type="GO" id="GO:0042816">
    <property type="term" value="P:vitamin B6 metabolic process"/>
    <property type="evidence" value="ECO:0000318"/>
    <property type="project" value="GO_Central"/>
</dbReference>
<proteinExistence type="inferred from homology"/>
<dbReference type="HAMAP" id="MF_02087">
    <property type="entry name" value="PLP_homeostasis"/>
    <property type="match status" value="1"/>
</dbReference>
<dbReference type="AlphaFoldDB" id="F6ZSB0"/>
<reference evidence="6" key="2">
    <citation type="submission" date="2025-08" db="UniProtKB">
        <authorList>
            <consortium name="Ensembl"/>
        </authorList>
    </citation>
    <scope>IDENTIFICATION</scope>
</reference>
<accession>F6ZSB0</accession>
<evidence type="ECO:0000256" key="3">
    <source>
        <dbReference type="PIRSR" id="PIRSR004848-1"/>
    </source>
</evidence>
<dbReference type="InterPro" id="IPR011078">
    <property type="entry name" value="PyrdxlP_homeostasis"/>
</dbReference>